<dbReference type="GO" id="GO:0003871">
    <property type="term" value="F:5-methyltetrahydropteroyltriglutamate-homocysteine S-methyltransferase activity"/>
    <property type="evidence" value="ECO:0007669"/>
    <property type="project" value="UniProtKB-EC"/>
</dbReference>
<evidence type="ECO:0000313" key="3">
    <source>
        <dbReference type="Proteomes" id="UP000515909"/>
    </source>
</evidence>
<dbReference type="CDD" id="cd03311">
    <property type="entry name" value="CIMS_C_terminal_like"/>
    <property type="match status" value="1"/>
</dbReference>
<proteinExistence type="predicted"/>
<evidence type="ECO:0000259" key="1">
    <source>
        <dbReference type="Pfam" id="PF01717"/>
    </source>
</evidence>
<sequence>MNQCENLSAKRKNAPFRYDVVGSFLRPEALKKARKDYRGGMISKEKLKEVEDREILKLVQKEKDAGLQSVTDGEFRRSWWHLDFMWGLQGVERKNLKKGYLFHDEVTRGETASLSGKISGENHPFLEHYRFLREAAGNDVLARQTIPAPAQFLAELYRAENKDATDRIYPDIEMLIKDISSAYQTVLSDLYQAGCRNVQIDDCTWGMFCDQKYWQARQDNKVDLKSLADLYLKANNMALESCPADLTVNTHVCRGNYHSTWAASGGYEPIAEVLFGGENVSAYYLEFDSDRCGDFSPLRNVPADKLVVLGLVSSKTPQLEDKETLIARIREAERYVPLERLCLSPQCGFASTEEGNLLTEADQWAKIALVREVAQEVWKDC</sequence>
<protein>
    <submittedName>
        <fullName evidence="2">5-methyltetrahydropteroyltriglutamate--homocysteine S-methyltransferase</fullName>
        <ecNumber evidence="2">2.1.1.14</ecNumber>
    </submittedName>
</protein>
<dbReference type="RefSeq" id="WP_066650588.1">
    <property type="nucleotide sequence ID" value="NZ_CP060286.1"/>
</dbReference>
<dbReference type="AlphaFoldDB" id="A0A7G8TBV7"/>
<dbReference type="InterPro" id="IPR038071">
    <property type="entry name" value="UROD/MetE-like_sf"/>
</dbReference>
<dbReference type="GO" id="GO:0009086">
    <property type="term" value="P:methionine biosynthetic process"/>
    <property type="evidence" value="ECO:0007669"/>
    <property type="project" value="InterPro"/>
</dbReference>
<name>A0A7G8TBV7_9FIRM</name>
<dbReference type="NCBIfam" id="NF005085">
    <property type="entry name" value="PRK06520.1"/>
    <property type="match status" value="1"/>
</dbReference>
<keyword evidence="2" id="KW-0808">Transferase</keyword>
<feature type="domain" description="Cobalamin-independent methionine synthase MetE C-terminal/archaeal" evidence="1">
    <location>
        <begin position="175"/>
        <end position="354"/>
    </location>
</feature>
<dbReference type="Pfam" id="PF01717">
    <property type="entry name" value="Meth_synt_2"/>
    <property type="match status" value="1"/>
</dbReference>
<reference evidence="2 3" key="1">
    <citation type="submission" date="2020-08" db="EMBL/GenBank/DDBJ databases">
        <title>The isolate Caproiciproducens sp. 7D4C2 produces n-caproate at mildly acidic conditions from hexoses: genome and rBOX comparison with related strains and chain-elongating bacteria.</title>
        <authorList>
            <person name="Esquivel-Elizondo S."/>
            <person name="Bagci C."/>
            <person name="Temovska M."/>
            <person name="Jeon B.S."/>
            <person name="Bessarab I."/>
            <person name="Williams R.B.H."/>
            <person name="Huson D.H."/>
            <person name="Angenent L.T."/>
        </authorList>
    </citation>
    <scope>NUCLEOTIDE SEQUENCE [LARGE SCALE GENOMIC DNA]</scope>
    <source>
        <strain evidence="2 3">7D4C2</strain>
    </source>
</reference>
<dbReference type="PANTHER" id="PTHR43844:SF1">
    <property type="entry name" value="METHIONINE SYNTHASE"/>
    <property type="match status" value="1"/>
</dbReference>
<dbReference type="SUPFAM" id="SSF51726">
    <property type="entry name" value="UROD/MetE-like"/>
    <property type="match status" value="1"/>
</dbReference>
<dbReference type="InterPro" id="IPR002629">
    <property type="entry name" value="Met_Synth_C/arc"/>
</dbReference>
<accession>A0A7G8TBV7</accession>
<keyword evidence="2" id="KW-0489">Methyltransferase</keyword>
<dbReference type="EC" id="2.1.1.14" evidence="2"/>
<dbReference type="EMBL" id="CP060286">
    <property type="protein sequence ID" value="QNK41098.1"/>
    <property type="molecule type" value="Genomic_DNA"/>
</dbReference>
<organism evidence="2 3">
    <name type="scientific">Caproicibacter fermentans</name>
    <dbReference type="NCBI Taxonomy" id="2576756"/>
    <lineage>
        <taxon>Bacteria</taxon>
        <taxon>Bacillati</taxon>
        <taxon>Bacillota</taxon>
        <taxon>Clostridia</taxon>
        <taxon>Eubacteriales</taxon>
        <taxon>Acutalibacteraceae</taxon>
        <taxon>Caproicibacter</taxon>
    </lineage>
</organism>
<dbReference type="KEGG" id="cfem:HCR03_01945"/>
<dbReference type="PANTHER" id="PTHR43844">
    <property type="entry name" value="METHIONINE SYNTHASE"/>
    <property type="match status" value="1"/>
</dbReference>
<dbReference type="GO" id="GO:0032259">
    <property type="term" value="P:methylation"/>
    <property type="evidence" value="ECO:0007669"/>
    <property type="project" value="UniProtKB-KW"/>
</dbReference>
<dbReference type="GO" id="GO:0008270">
    <property type="term" value="F:zinc ion binding"/>
    <property type="evidence" value="ECO:0007669"/>
    <property type="project" value="InterPro"/>
</dbReference>
<evidence type="ECO:0000313" key="2">
    <source>
        <dbReference type="EMBL" id="QNK41098.1"/>
    </source>
</evidence>
<dbReference type="Gene3D" id="3.20.20.210">
    <property type="match status" value="1"/>
</dbReference>
<gene>
    <name evidence="2" type="ORF">HCR03_01945</name>
</gene>
<dbReference type="Proteomes" id="UP000515909">
    <property type="component" value="Chromosome"/>
</dbReference>